<organism evidence="4">
    <name type="scientific">Streptomyces sp. R35</name>
    <dbReference type="NCBI Taxonomy" id="3238630"/>
    <lineage>
        <taxon>Bacteria</taxon>
        <taxon>Bacillati</taxon>
        <taxon>Actinomycetota</taxon>
        <taxon>Actinomycetes</taxon>
        <taxon>Kitasatosporales</taxon>
        <taxon>Streptomycetaceae</taxon>
        <taxon>Streptomyces</taxon>
    </lineage>
</organism>
<dbReference type="AlphaFoldDB" id="A0AB39SL27"/>
<dbReference type="SUPFAM" id="SSF47090">
    <property type="entry name" value="PGBD-like"/>
    <property type="match status" value="1"/>
</dbReference>
<reference evidence="4" key="1">
    <citation type="submission" date="2024-07" db="EMBL/GenBank/DDBJ databases">
        <authorList>
            <person name="Yu S.T."/>
        </authorList>
    </citation>
    <scope>NUCLEOTIDE SEQUENCE</scope>
    <source>
        <strain evidence="4">R35</strain>
    </source>
</reference>
<feature type="domain" description="Peptidoglycan binding-like" evidence="3">
    <location>
        <begin position="174"/>
        <end position="232"/>
    </location>
</feature>
<evidence type="ECO:0000256" key="1">
    <source>
        <dbReference type="SAM" id="MobiDB-lite"/>
    </source>
</evidence>
<evidence type="ECO:0000259" key="3">
    <source>
        <dbReference type="Pfam" id="PF01471"/>
    </source>
</evidence>
<sequence>MSIPTEPGQPVRRPALEPTHVQRRRRSEALAELVRQVREDDGGADSDEGYESIAVPSTATRLLPPPEEYETQELPPVLAGENYAGGAAGQSPAPGRRYGSGRGPGRGFGLRRAAIAVAVTAAALVGFALALLLPGGAQDDAPSTGAQPSATPAARAPSGAADPDGTGTLREGDSGPEVTELQQRLLRIPNVYDNGSTSGTYDATLTAAVARFQLWYGIRGDETGVYGNDTRADLESRTGQ</sequence>
<name>A0AB39SL27_9ACTN</name>
<keyword evidence="2" id="KW-0472">Membrane</keyword>
<dbReference type="Gene3D" id="1.10.101.10">
    <property type="entry name" value="PGBD-like superfamily/PGBD"/>
    <property type="match status" value="1"/>
</dbReference>
<dbReference type="RefSeq" id="WP_369264704.1">
    <property type="nucleotide sequence ID" value="NZ_CP163440.1"/>
</dbReference>
<feature type="region of interest" description="Disordered" evidence="1">
    <location>
        <begin position="138"/>
        <end position="178"/>
    </location>
</feature>
<dbReference type="Pfam" id="PF01471">
    <property type="entry name" value="PG_binding_1"/>
    <property type="match status" value="1"/>
</dbReference>
<dbReference type="InterPro" id="IPR036366">
    <property type="entry name" value="PGBDSf"/>
</dbReference>
<proteinExistence type="predicted"/>
<feature type="compositionally biased region" description="Low complexity" evidence="1">
    <location>
        <begin position="145"/>
        <end position="164"/>
    </location>
</feature>
<dbReference type="EMBL" id="CP163440">
    <property type="protein sequence ID" value="XDQ67859.1"/>
    <property type="molecule type" value="Genomic_DNA"/>
</dbReference>
<evidence type="ECO:0000313" key="4">
    <source>
        <dbReference type="EMBL" id="XDQ67859.1"/>
    </source>
</evidence>
<accession>A0AB39SL27</accession>
<gene>
    <name evidence="4" type="ORF">AB5J50_47320</name>
</gene>
<dbReference type="InterPro" id="IPR002477">
    <property type="entry name" value="Peptidoglycan-bd-like"/>
</dbReference>
<dbReference type="InterPro" id="IPR036365">
    <property type="entry name" value="PGBD-like_sf"/>
</dbReference>
<protein>
    <submittedName>
        <fullName evidence="4">Peptidoglycan-binding protein</fullName>
    </submittedName>
</protein>
<keyword evidence="2" id="KW-0812">Transmembrane</keyword>
<keyword evidence="2" id="KW-1133">Transmembrane helix</keyword>
<feature type="transmembrane region" description="Helical" evidence="2">
    <location>
        <begin position="113"/>
        <end position="133"/>
    </location>
</feature>
<evidence type="ECO:0000256" key="2">
    <source>
        <dbReference type="SAM" id="Phobius"/>
    </source>
</evidence>
<feature type="region of interest" description="Disordered" evidence="1">
    <location>
        <begin position="1"/>
        <end position="100"/>
    </location>
</feature>